<protein>
    <recommendedName>
        <fullName evidence="3">DNA mismatch repair proteins mutS family domain-containing protein</fullName>
    </recommendedName>
</protein>
<organism evidence="1 2">
    <name type="scientific">Popillia japonica</name>
    <name type="common">Japanese beetle</name>
    <dbReference type="NCBI Taxonomy" id="7064"/>
    <lineage>
        <taxon>Eukaryota</taxon>
        <taxon>Metazoa</taxon>
        <taxon>Ecdysozoa</taxon>
        <taxon>Arthropoda</taxon>
        <taxon>Hexapoda</taxon>
        <taxon>Insecta</taxon>
        <taxon>Pterygota</taxon>
        <taxon>Neoptera</taxon>
        <taxon>Endopterygota</taxon>
        <taxon>Coleoptera</taxon>
        <taxon>Polyphaga</taxon>
        <taxon>Scarabaeiformia</taxon>
        <taxon>Scarabaeidae</taxon>
        <taxon>Rutelinae</taxon>
        <taxon>Popillia</taxon>
    </lineage>
</organism>
<proteinExistence type="predicted"/>
<reference evidence="1 2" key="1">
    <citation type="journal article" date="2024" name="BMC Genomics">
        <title>De novo assembly and annotation of Popillia japonica's genome with initial clues to its potential as an invasive pest.</title>
        <authorList>
            <person name="Cucini C."/>
            <person name="Boschi S."/>
            <person name="Funari R."/>
            <person name="Cardaioli E."/>
            <person name="Iannotti N."/>
            <person name="Marturano G."/>
            <person name="Paoli F."/>
            <person name="Bruttini M."/>
            <person name="Carapelli A."/>
            <person name="Frati F."/>
            <person name="Nardi F."/>
        </authorList>
    </citation>
    <scope>NUCLEOTIDE SEQUENCE [LARGE SCALE GENOMIC DNA]</scope>
    <source>
        <strain evidence="1">DMR45628</strain>
    </source>
</reference>
<dbReference type="AlphaFoldDB" id="A0AAW1JDZ6"/>
<gene>
    <name evidence="1" type="ORF">QE152_g31013</name>
</gene>
<evidence type="ECO:0000313" key="2">
    <source>
        <dbReference type="Proteomes" id="UP001458880"/>
    </source>
</evidence>
<evidence type="ECO:0008006" key="3">
    <source>
        <dbReference type="Google" id="ProtNLM"/>
    </source>
</evidence>
<sequence>MIISLRSTNVREVDCFYIEDHGQIASNIALTYAISRFYDGNLDLEAELVSGYIMILLNILAPRQVMMHFEIQQNFTLSGYDLRFIRANRETISIIAQANPRWVAYIDEIGDGDHRLRESNLFLVAASVILLSLGN</sequence>
<keyword evidence="2" id="KW-1185">Reference proteome</keyword>
<accession>A0AAW1JDZ6</accession>
<dbReference type="Proteomes" id="UP001458880">
    <property type="component" value="Unassembled WGS sequence"/>
</dbReference>
<dbReference type="EMBL" id="JASPKY010000429">
    <property type="protein sequence ID" value="KAK9700820.1"/>
    <property type="molecule type" value="Genomic_DNA"/>
</dbReference>
<name>A0AAW1JDZ6_POPJA</name>
<evidence type="ECO:0000313" key="1">
    <source>
        <dbReference type="EMBL" id="KAK9700820.1"/>
    </source>
</evidence>
<comment type="caution">
    <text evidence="1">The sequence shown here is derived from an EMBL/GenBank/DDBJ whole genome shotgun (WGS) entry which is preliminary data.</text>
</comment>